<dbReference type="Proteomes" id="UP000828390">
    <property type="component" value="Unassembled WGS sequence"/>
</dbReference>
<dbReference type="InterPro" id="IPR016187">
    <property type="entry name" value="CTDL_fold"/>
</dbReference>
<accession>A0A9D4FQ61</accession>
<organism evidence="1 2">
    <name type="scientific">Dreissena polymorpha</name>
    <name type="common">Zebra mussel</name>
    <name type="synonym">Mytilus polymorpha</name>
    <dbReference type="NCBI Taxonomy" id="45954"/>
    <lineage>
        <taxon>Eukaryota</taxon>
        <taxon>Metazoa</taxon>
        <taxon>Spiralia</taxon>
        <taxon>Lophotrochozoa</taxon>
        <taxon>Mollusca</taxon>
        <taxon>Bivalvia</taxon>
        <taxon>Autobranchia</taxon>
        <taxon>Heteroconchia</taxon>
        <taxon>Euheterodonta</taxon>
        <taxon>Imparidentia</taxon>
        <taxon>Neoheterodontei</taxon>
        <taxon>Myida</taxon>
        <taxon>Dreissenoidea</taxon>
        <taxon>Dreissenidae</taxon>
        <taxon>Dreissena</taxon>
    </lineage>
</organism>
<feature type="non-terminal residue" evidence="1">
    <location>
        <position position="1"/>
    </location>
</feature>
<gene>
    <name evidence="1" type="ORF">DPMN_156656</name>
</gene>
<proteinExistence type="predicted"/>
<dbReference type="AlphaFoldDB" id="A0A9D4FQ61"/>
<feature type="non-terminal residue" evidence="1">
    <location>
        <position position="139"/>
    </location>
</feature>
<sequence length="139" mass="15830">HHPNRVVEFVYYNSSRSWNEARNICIEIGGDPNMFQDERDVHIVTNMFSKHNNTVHHNYWVGLCDGLDNKPVWAGMCEEANAVYDFRNYACVIYNSYGSSQDILYMAKQCLKVSVNLTLPLWTGNLGNTSSEPNSDCSA</sequence>
<evidence type="ECO:0008006" key="3">
    <source>
        <dbReference type="Google" id="ProtNLM"/>
    </source>
</evidence>
<evidence type="ECO:0000313" key="2">
    <source>
        <dbReference type="Proteomes" id="UP000828390"/>
    </source>
</evidence>
<protein>
    <recommendedName>
        <fullName evidence="3">C-type lectin domain-containing protein</fullName>
    </recommendedName>
</protein>
<evidence type="ECO:0000313" key="1">
    <source>
        <dbReference type="EMBL" id="KAH3802958.1"/>
    </source>
</evidence>
<reference evidence="1" key="1">
    <citation type="journal article" date="2019" name="bioRxiv">
        <title>The Genome of the Zebra Mussel, Dreissena polymorpha: A Resource for Invasive Species Research.</title>
        <authorList>
            <person name="McCartney M.A."/>
            <person name="Auch B."/>
            <person name="Kono T."/>
            <person name="Mallez S."/>
            <person name="Zhang Y."/>
            <person name="Obille A."/>
            <person name="Becker A."/>
            <person name="Abrahante J.E."/>
            <person name="Garbe J."/>
            <person name="Badalamenti J.P."/>
            <person name="Herman A."/>
            <person name="Mangelson H."/>
            <person name="Liachko I."/>
            <person name="Sullivan S."/>
            <person name="Sone E.D."/>
            <person name="Koren S."/>
            <person name="Silverstein K.A.T."/>
            <person name="Beckman K.B."/>
            <person name="Gohl D.M."/>
        </authorList>
    </citation>
    <scope>NUCLEOTIDE SEQUENCE</scope>
    <source>
        <strain evidence="1">Duluth1</strain>
        <tissue evidence="1">Whole animal</tissue>
    </source>
</reference>
<comment type="caution">
    <text evidence="1">The sequence shown here is derived from an EMBL/GenBank/DDBJ whole genome shotgun (WGS) entry which is preliminary data.</text>
</comment>
<dbReference type="CDD" id="cd00037">
    <property type="entry name" value="CLECT"/>
    <property type="match status" value="1"/>
</dbReference>
<dbReference type="EMBL" id="JAIWYP010000007">
    <property type="protein sequence ID" value="KAH3802958.1"/>
    <property type="molecule type" value="Genomic_DNA"/>
</dbReference>
<dbReference type="InterPro" id="IPR016186">
    <property type="entry name" value="C-type_lectin-like/link_sf"/>
</dbReference>
<reference evidence="1" key="2">
    <citation type="submission" date="2020-11" db="EMBL/GenBank/DDBJ databases">
        <authorList>
            <person name="McCartney M.A."/>
            <person name="Auch B."/>
            <person name="Kono T."/>
            <person name="Mallez S."/>
            <person name="Becker A."/>
            <person name="Gohl D.M."/>
            <person name="Silverstein K.A.T."/>
            <person name="Koren S."/>
            <person name="Bechman K.B."/>
            <person name="Herman A."/>
            <person name="Abrahante J.E."/>
            <person name="Garbe J."/>
        </authorList>
    </citation>
    <scope>NUCLEOTIDE SEQUENCE</scope>
    <source>
        <strain evidence="1">Duluth1</strain>
        <tissue evidence="1">Whole animal</tissue>
    </source>
</reference>
<keyword evidence="2" id="KW-1185">Reference proteome</keyword>
<dbReference type="SUPFAM" id="SSF56436">
    <property type="entry name" value="C-type lectin-like"/>
    <property type="match status" value="1"/>
</dbReference>
<name>A0A9D4FQ61_DREPO</name>
<dbReference type="Gene3D" id="3.10.100.10">
    <property type="entry name" value="Mannose-Binding Protein A, subunit A"/>
    <property type="match status" value="1"/>
</dbReference>